<evidence type="ECO:0000313" key="2">
    <source>
        <dbReference type="WBParaSite" id="SMUV_0001104701-mRNA-1"/>
    </source>
</evidence>
<organism evidence="1 2">
    <name type="scientific">Syphacia muris</name>
    <dbReference type="NCBI Taxonomy" id="451379"/>
    <lineage>
        <taxon>Eukaryota</taxon>
        <taxon>Metazoa</taxon>
        <taxon>Ecdysozoa</taxon>
        <taxon>Nematoda</taxon>
        <taxon>Chromadorea</taxon>
        <taxon>Rhabditida</taxon>
        <taxon>Spirurina</taxon>
        <taxon>Oxyuridomorpha</taxon>
        <taxon>Oxyuroidea</taxon>
        <taxon>Oxyuridae</taxon>
        <taxon>Syphacia</taxon>
    </lineage>
</organism>
<protein>
    <submittedName>
        <fullName evidence="2">Uncharacterized protein</fullName>
    </submittedName>
</protein>
<evidence type="ECO:0000313" key="1">
    <source>
        <dbReference type="Proteomes" id="UP000046393"/>
    </source>
</evidence>
<reference evidence="2" key="1">
    <citation type="submission" date="2017-02" db="UniProtKB">
        <authorList>
            <consortium name="WormBaseParasite"/>
        </authorList>
    </citation>
    <scope>IDENTIFICATION</scope>
</reference>
<sequence length="88" mass="9652">MIKRRRRNKKVFMLKRLINQSWSTVTAVYTSIRILEHPETLIATQILAHLMLSTKTSPPPTSAAAAAAALPPVPPAALVPQNNNPNTD</sequence>
<accession>A0A0N5B195</accession>
<dbReference type="Proteomes" id="UP000046393">
    <property type="component" value="Unplaced"/>
</dbReference>
<dbReference type="AlphaFoldDB" id="A0A0N5B195"/>
<keyword evidence="1" id="KW-1185">Reference proteome</keyword>
<proteinExistence type="predicted"/>
<name>A0A0N5B195_9BILA</name>
<dbReference type="WBParaSite" id="SMUV_0001104701-mRNA-1">
    <property type="protein sequence ID" value="SMUV_0001104701-mRNA-1"/>
    <property type="gene ID" value="SMUV_0001104701"/>
</dbReference>